<evidence type="ECO:0000313" key="2">
    <source>
        <dbReference type="EMBL" id="MCI45903.1"/>
    </source>
</evidence>
<feature type="region of interest" description="Disordered" evidence="1">
    <location>
        <begin position="1"/>
        <end position="21"/>
    </location>
</feature>
<dbReference type="EMBL" id="LXQA010350251">
    <property type="protein sequence ID" value="MCI45903.1"/>
    <property type="molecule type" value="Genomic_DNA"/>
</dbReference>
<reference evidence="2 3" key="1">
    <citation type="journal article" date="2018" name="Front. Plant Sci.">
        <title>Red Clover (Trifolium pratense) and Zigzag Clover (T. medium) - A Picture of Genomic Similarities and Differences.</title>
        <authorList>
            <person name="Dluhosova J."/>
            <person name="Istvanek J."/>
            <person name="Nedelnik J."/>
            <person name="Repkova J."/>
        </authorList>
    </citation>
    <scope>NUCLEOTIDE SEQUENCE [LARGE SCALE GENOMIC DNA]</scope>
    <source>
        <strain evidence="3">cv. 10/8</strain>
        <tissue evidence="2">Leaf</tissue>
    </source>
</reference>
<evidence type="ECO:0000256" key="1">
    <source>
        <dbReference type="SAM" id="MobiDB-lite"/>
    </source>
</evidence>
<protein>
    <submittedName>
        <fullName evidence="2">Uncharacterized protein</fullName>
    </submittedName>
</protein>
<feature type="non-terminal residue" evidence="2">
    <location>
        <position position="21"/>
    </location>
</feature>
<comment type="caution">
    <text evidence="2">The sequence shown here is derived from an EMBL/GenBank/DDBJ whole genome shotgun (WGS) entry which is preliminary data.</text>
</comment>
<dbReference type="Proteomes" id="UP000265520">
    <property type="component" value="Unassembled WGS sequence"/>
</dbReference>
<accession>A0A392SAC1</accession>
<sequence>MVAEQAAGGDRSYELQMRRIE</sequence>
<dbReference type="AlphaFoldDB" id="A0A392SAC1"/>
<keyword evidence="3" id="KW-1185">Reference proteome</keyword>
<name>A0A392SAC1_9FABA</name>
<proteinExistence type="predicted"/>
<organism evidence="2 3">
    <name type="scientific">Trifolium medium</name>
    <dbReference type="NCBI Taxonomy" id="97028"/>
    <lineage>
        <taxon>Eukaryota</taxon>
        <taxon>Viridiplantae</taxon>
        <taxon>Streptophyta</taxon>
        <taxon>Embryophyta</taxon>
        <taxon>Tracheophyta</taxon>
        <taxon>Spermatophyta</taxon>
        <taxon>Magnoliopsida</taxon>
        <taxon>eudicotyledons</taxon>
        <taxon>Gunneridae</taxon>
        <taxon>Pentapetalae</taxon>
        <taxon>rosids</taxon>
        <taxon>fabids</taxon>
        <taxon>Fabales</taxon>
        <taxon>Fabaceae</taxon>
        <taxon>Papilionoideae</taxon>
        <taxon>50 kb inversion clade</taxon>
        <taxon>NPAAA clade</taxon>
        <taxon>Hologalegina</taxon>
        <taxon>IRL clade</taxon>
        <taxon>Trifolieae</taxon>
        <taxon>Trifolium</taxon>
    </lineage>
</organism>
<evidence type="ECO:0000313" key="3">
    <source>
        <dbReference type="Proteomes" id="UP000265520"/>
    </source>
</evidence>
<feature type="compositionally biased region" description="Basic and acidic residues" evidence="1">
    <location>
        <begin position="11"/>
        <end position="21"/>
    </location>
</feature>